<reference evidence="2 3" key="1">
    <citation type="journal article" date="2019" name="Int. J. Syst. Evol. Microbiol.">
        <title>The Global Catalogue of Microorganisms (GCM) 10K type strain sequencing project: providing services to taxonomists for standard genome sequencing and annotation.</title>
        <authorList>
            <consortium name="The Broad Institute Genomics Platform"/>
            <consortium name="The Broad Institute Genome Sequencing Center for Infectious Disease"/>
            <person name="Wu L."/>
            <person name="Ma J."/>
        </authorList>
    </citation>
    <scope>NUCLEOTIDE SEQUENCE [LARGE SCALE GENOMIC DNA]</scope>
    <source>
        <strain evidence="2 3">JCM 10671</strain>
    </source>
</reference>
<protein>
    <recommendedName>
        <fullName evidence="4">Integral membrane protein</fullName>
    </recommendedName>
</protein>
<evidence type="ECO:0008006" key="4">
    <source>
        <dbReference type="Google" id="ProtNLM"/>
    </source>
</evidence>
<feature type="transmembrane region" description="Helical" evidence="1">
    <location>
        <begin position="100"/>
        <end position="124"/>
    </location>
</feature>
<proteinExistence type="predicted"/>
<dbReference type="RefSeq" id="WP_344605100.1">
    <property type="nucleotide sequence ID" value="NZ_BAAAHE010000019.1"/>
</dbReference>
<evidence type="ECO:0000256" key="1">
    <source>
        <dbReference type="SAM" id="Phobius"/>
    </source>
</evidence>
<dbReference type="EMBL" id="BAAAHE010000019">
    <property type="protein sequence ID" value="GAA0621120.1"/>
    <property type="molecule type" value="Genomic_DNA"/>
</dbReference>
<evidence type="ECO:0000313" key="3">
    <source>
        <dbReference type="Proteomes" id="UP001500957"/>
    </source>
</evidence>
<keyword evidence="1" id="KW-0472">Membrane</keyword>
<dbReference type="Proteomes" id="UP001500957">
    <property type="component" value="Unassembled WGS sequence"/>
</dbReference>
<sequence length="126" mass="12547">MISDARRHPRLLVVAALAQALQALTLLGVGVVTLVVGITGAGSLVDGLLVGALATGGGVGLLAVARGLLGAQGWSRAPALVWQLITLPIAFTTMDDLPAVGYALLTSAIVILAALFAPSTGAVLQD</sequence>
<keyword evidence="1" id="KW-1133">Transmembrane helix</keyword>
<keyword evidence="3" id="KW-1185">Reference proteome</keyword>
<name>A0ABN1GVQ8_9ACTN</name>
<comment type="caution">
    <text evidence="2">The sequence shown here is derived from an EMBL/GenBank/DDBJ whole genome shotgun (WGS) entry which is preliminary data.</text>
</comment>
<gene>
    <name evidence="2" type="ORF">GCM10009547_24690</name>
</gene>
<organism evidence="2 3">
    <name type="scientific">Sporichthya brevicatena</name>
    <dbReference type="NCBI Taxonomy" id="171442"/>
    <lineage>
        <taxon>Bacteria</taxon>
        <taxon>Bacillati</taxon>
        <taxon>Actinomycetota</taxon>
        <taxon>Actinomycetes</taxon>
        <taxon>Sporichthyales</taxon>
        <taxon>Sporichthyaceae</taxon>
        <taxon>Sporichthya</taxon>
    </lineage>
</organism>
<accession>A0ABN1GVQ8</accession>
<keyword evidence="1" id="KW-0812">Transmembrane</keyword>
<feature type="transmembrane region" description="Helical" evidence="1">
    <location>
        <begin position="47"/>
        <end position="65"/>
    </location>
</feature>
<evidence type="ECO:0000313" key="2">
    <source>
        <dbReference type="EMBL" id="GAA0621120.1"/>
    </source>
</evidence>